<sequence length="1249" mass="134990">MDFQVSVPGPFSYLVHEHARSILAIQELQREVSSLLEFRDNVLHTLPHLHSRAQLQDRAYHSLTHDPSGGPHIPHGTPTSQAGTRKAAQLSPHHVTSSGEDVKQQRPNSSSTTSGVATTTSNSSSGNSSSSSTGGKSLSEAHNSAVADSGFSTDKAGGSMGKSSSSSAGDHLSGVDEHQRWMSVEPEMPLGSAEDELWHLLDVIQRKGTRLRHELEQAERQERERSTHPPTSSTSDPLASPRPHPAYRDYWPHSLPPTGHYPPRSDVLPPPPPPPPLGVGAEAEAWAAVERLRQDRQYLVGRVSWAEGEAAASHQRLLDLHNQLMVLAGEKRRLEEQLRGMRLDHRLDQRFDQRYDQRTVDPRVDVRNDLNLQFVKTNGVSRDGPASTGGIVHSVMGGTNTVHIMSDSSASGTTTTTTTASSSATKLRRVPSAVTVSVANSGDGQQQSPEDTIRGRVVRNASSVRIGNERDIVLPRVLKVPIKDRNKQNQDLETSPSTKDISNKEPIKESSPSSDNSKGSDRVVIERERRAPGKADGGLSMPVSLLKGGKIKVKPDKQRISAILREKDVIELQRQLLTTVMETEVLRKQVETYSEEWASKSAEFESDQRHSRDTINQLKQDNSQLKAKIEERDKVKLNYRETGTHCVPSYKSVGVMTNGGSTDSEEEPSHTVYQSPNIKYDVVVHEEETSPRQEANNNHITEARKTPPAVEKPPRKSRETSSKTASPLTWNSSTNANSPVPMARNKDMADISGRDSLGRSTTASRSRIAHSARSTPTATPRSSPAPSLAAGRSGRAASQDGGRSTPVGRSSSSISSRFPITRRDTKTGVGGGPLGGSHSGVSKASSSSSIGSGGVTGQHKDPSLLVCDETLPGQRRPIPMSRTTPTIEQQPDHQTIDKVITATYDNSFTATPRAVTSLGGNTACSSVLNPYEGKNVITTPSSTVTRTASSYLVSSAKNTTGPLRSTGTMSATAETSDASQPPQRKKLSASDLYNQDYNQSNPVAGLGSSGDTWLSQLASGGSSTASSISISSSDSFYDSITTDTTTDKLMQVEVAFDWNPVPHQEIRYLPPAAHIWTPATVADKRMPGLVSAPQHLQKSGLNSQWTKKHPFVAESQLENYGRNTSSGKIKKPTDQNTHENQLNDGGGQWTADSLEDDLRGFDAVGKMRNRLRAINGAVRVKNTDRPSVLPHNHGEKMDDHENEGPTPVSGQGQVTGKLLSSSPSSRDSANSDLNARVHQILSRIAASAQ</sequence>
<feature type="compositionally biased region" description="Polar residues" evidence="1">
    <location>
        <begin position="956"/>
        <end position="982"/>
    </location>
</feature>
<evidence type="ECO:0000313" key="2">
    <source>
        <dbReference type="EMBL" id="CAL4064904.1"/>
    </source>
</evidence>
<dbReference type="Proteomes" id="UP001497623">
    <property type="component" value="Unassembled WGS sequence"/>
</dbReference>
<evidence type="ECO:0000313" key="3">
    <source>
        <dbReference type="Proteomes" id="UP001497623"/>
    </source>
</evidence>
<feature type="compositionally biased region" description="Low complexity" evidence="1">
    <location>
        <begin position="408"/>
        <end position="425"/>
    </location>
</feature>
<feature type="compositionally biased region" description="Basic and acidic residues" evidence="1">
    <location>
        <begin position="682"/>
        <end position="691"/>
    </location>
</feature>
<feature type="compositionally biased region" description="Basic and acidic residues" evidence="1">
    <location>
        <begin position="215"/>
        <end position="227"/>
    </location>
</feature>
<feature type="compositionally biased region" description="Polar residues" evidence="1">
    <location>
        <begin position="1117"/>
        <end position="1127"/>
    </location>
</feature>
<feature type="compositionally biased region" description="Low complexity" evidence="1">
    <location>
        <begin position="228"/>
        <end position="237"/>
    </location>
</feature>
<feature type="compositionally biased region" description="Polar residues" evidence="1">
    <location>
        <begin position="722"/>
        <end position="738"/>
    </location>
</feature>
<feature type="compositionally biased region" description="Low complexity" evidence="1">
    <location>
        <begin position="161"/>
        <end position="172"/>
    </location>
</feature>
<feature type="region of interest" description="Disordered" evidence="1">
    <location>
        <begin position="484"/>
        <end position="523"/>
    </location>
</feature>
<organism evidence="2 3">
    <name type="scientific">Meganyctiphanes norvegica</name>
    <name type="common">Northern krill</name>
    <name type="synonym">Thysanopoda norvegica</name>
    <dbReference type="NCBI Taxonomy" id="48144"/>
    <lineage>
        <taxon>Eukaryota</taxon>
        <taxon>Metazoa</taxon>
        <taxon>Ecdysozoa</taxon>
        <taxon>Arthropoda</taxon>
        <taxon>Crustacea</taxon>
        <taxon>Multicrustacea</taxon>
        <taxon>Malacostraca</taxon>
        <taxon>Eumalacostraca</taxon>
        <taxon>Eucarida</taxon>
        <taxon>Euphausiacea</taxon>
        <taxon>Euphausiidae</taxon>
        <taxon>Meganyctiphanes</taxon>
    </lineage>
</organism>
<proteinExistence type="predicted"/>
<gene>
    <name evidence="2" type="ORF">MNOR_LOCUS4362</name>
</gene>
<feature type="region of interest" description="Disordered" evidence="1">
    <location>
        <begin position="215"/>
        <end position="279"/>
    </location>
</feature>
<feature type="region of interest" description="Disordered" evidence="1">
    <location>
        <begin position="406"/>
        <end position="456"/>
    </location>
</feature>
<dbReference type="EMBL" id="CAXKWB010001595">
    <property type="protein sequence ID" value="CAL4064904.1"/>
    <property type="molecule type" value="Genomic_DNA"/>
</dbReference>
<keyword evidence="3" id="KW-1185">Reference proteome</keyword>
<feature type="region of interest" description="Disordered" evidence="1">
    <location>
        <begin position="956"/>
        <end position="988"/>
    </location>
</feature>
<comment type="caution">
    <text evidence="2">The sequence shown here is derived from an EMBL/GenBank/DDBJ whole genome shotgun (WGS) entry which is preliminary data.</text>
</comment>
<feature type="compositionally biased region" description="Low complexity" evidence="1">
    <location>
        <begin position="839"/>
        <end position="850"/>
    </location>
</feature>
<feature type="compositionally biased region" description="Pro residues" evidence="1">
    <location>
        <begin position="268"/>
        <end position="277"/>
    </location>
</feature>
<reference evidence="2 3" key="1">
    <citation type="submission" date="2024-05" db="EMBL/GenBank/DDBJ databases">
        <authorList>
            <person name="Wallberg A."/>
        </authorList>
    </citation>
    <scope>NUCLEOTIDE SEQUENCE [LARGE SCALE GENOMIC DNA]</scope>
</reference>
<name>A0AAV2PTB6_MEGNR</name>
<protein>
    <submittedName>
        <fullName evidence="2">Uncharacterized protein</fullName>
    </submittedName>
</protein>
<feature type="compositionally biased region" description="Basic and acidic residues" evidence="1">
    <location>
        <begin position="1192"/>
        <end position="1203"/>
    </location>
</feature>
<feature type="compositionally biased region" description="Basic and acidic residues" evidence="1">
    <location>
        <begin position="712"/>
        <end position="721"/>
    </location>
</feature>
<feature type="region of interest" description="Disordered" evidence="1">
    <location>
        <begin position="62"/>
        <end position="175"/>
    </location>
</feature>
<feature type="region of interest" description="Disordered" evidence="1">
    <location>
        <begin position="653"/>
        <end position="892"/>
    </location>
</feature>
<feature type="compositionally biased region" description="Low complexity" evidence="1">
    <location>
        <begin position="759"/>
        <end position="819"/>
    </location>
</feature>
<feature type="compositionally biased region" description="Low complexity" evidence="1">
    <location>
        <begin position="108"/>
        <end position="138"/>
    </location>
</feature>
<feature type="region of interest" description="Disordered" evidence="1">
    <location>
        <begin position="1179"/>
        <end position="1235"/>
    </location>
</feature>
<accession>A0AAV2PTB6</accession>
<feature type="compositionally biased region" description="Gly residues" evidence="1">
    <location>
        <begin position="828"/>
        <end position="838"/>
    </location>
</feature>
<dbReference type="AlphaFoldDB" id="A0AAV2PTB6"/>
<feature type="compositionally biased region" description="Basic and acidic residues" evidence="1">
    <location>
        <begin position="744"/>
        <end position="757"/>
    </location>
</feature>
<evidence type="ECO:0000256" key="1">
    <source>
        <dbReference type="SAM" id="MobiDB-lite"/>
    </source>
</evidence>
<feature type="compositionally biased region" description="Polar residues" evidence="1">
    <location>
        <begin position="434"/>
        <end position="450"/>
    </location>
</feature>
<feature type="compositionally biased region" description="Polar residues" evidence="1">
    <location>
        <begin position="491"/>
        <end position="500"/>
    </location>
</feature>
<feature type="region of interest" description="Disordered" evidence="1">
    <location>
        <begin position="1117"/>
        <end position="1151"/>
    </location>
</feature>
<feature type="compositionally biased region" description="Low complexity" evidence="1">
    <location>
        <begin position="1220"/>
        <end position="1231"/>
    </location>
</feature>